<accession>A0A518IUR0</accession>
<reference evidence="1 2" key="1">
    <citation type="submission" date="2019-02" db="EMBL/GenBank/DDBJ databases">
        <title>Deep-cultivation of Planctomycetes and their phenomic and genomic characterization uncovers novel biology.</title>
        <authorList>
            <person name="Wiegand S."/>
            <person name="Jogler M."/>
            <person name="Boedeker C."/>
            <person name="Pinto D."/>
            <person name="Vollmers J."/>
            <person name="Rivas-Marin E."/>
            <person name="Kohn T."/>
            <person name="Peeters S.H."/>
            <person name="Heuer A."/>
            <person name="Rast P."/>
            <person name="Oberbeckmann S."/>
            <person name="Bunk B."/>
            <person name="Jeske O."/>
            <person name="Meyerdierks A."/>
            <person name="Storesund J.E."/>
            <person name="Kallscheuer N."/>
            <person name="Luecker S."/>
            <person name="Lage O.M."/>
            <person name="Pohl T."/>
            <person name="Merkel B.J."/>
            <person name="Hornburger P."/>
            <person name="Mueller R.-W."/>
            <person name="Bruemmer F."/>
            <person name="Labrenz M."/>
            <person name="Spormann A.M."/>
            <person name="Op den Camp H."/>
            <person name="Overmann J."/>
            <person name="Amann R."/>
            <person name="Jetten M.S.M."/>
            <person name="Mascher T."/>
            <person name="Medema M.H."/>
            <person name="Devos D.P."/>
            <person name="Kaster A.-K."/>
            <person name="Ovreas L."/>
            <person name="Rohde M."/>
            <person name="Galperin M.Y."/>
            <person name="Jogler C."/>
        </authorList>
    </citation>
    <scope>NUCLEOTIDE SEQUENCE [LARGE SCALE GENOMIC DNA]</scope>
    <source>
        <strain evidence="1 2">Mal33</strain>
    </source>
</reference>
<gene>
    <name evidence="1" type="ORF">Mal33_28250</name>
</gene>
<evidence type="ECO:0000313" key="2">
    <source>
        <dbReference type="Proteomes" id="UP000316770"/>
    </source>
</evidence>
<dbReference type="Gene3D" id="3.40.50.10600">
    <property type="entry name" value="SpoIIaa-like domains"/>
    <property type="match status" value="1"/>
</dbReference>
<dbReference type="OrthoDB" id="9811577at2"/>
<dbReference type="InterPro" id="IPR036513">
    <property type="entry name" value="STAS_dom_sf"/>
</dbReference>
<dbReference type="RefSeq" id="WP_145123632.1">
    <property type="nucleotide sequence ID" value="NZ_CP036292.1"/>
</dbReference>
<proteinExistence type="predicted"/>
<protein>
    <recommendedName>
        <fullName evidence="3">STAS/SEC14 domain-containing protein</fullName>
    </recommendedName>
</protein>
<dbReference type="EMBL" id="CP036318">
    <property type="protein sequence ID" value="QDV56824.1"/>
    <property type="molecule type" value="Genomic_DNA"/>
</dbReference>
<organism evidence="1 2">
    <name type="scientific">Rosistilla oblonga</name>
    <dbReference type="NCBI Taxonomy" id="2527990"/>
    <lineage>
        <taxon>Bacteria</taxon>
        <taxon>Pseudomonadati</taxon>
        <taxon>Planctomycetota</taxon>
        <taxon>Planctomycetia</taxon>
        <taxon>Pirellulales</taxon>
        <taxon>Pirellulaceae</taxon>
        <taxon>Rosistilla</taxon>
    </lineage>
</organism>
<dbReference type="InterPro" id="IPR038396">
    <property type="entry name" value="SpoIIAA-like_sf"/>
</dbReference>
<sequence length="118" mass="13811">MAIVLHEDFDTGLLEVKVSDKLSKEDYEHFEPAVERLIESCGKIKILLEMHDFHGWEMGAVWEDIKFATKHCRDIEKIAMVGETKWEKWMSAICKPFTMSTIKYFDAGQDQEARQWLA</sequence>
<evidence type="ECO:0008006" key="3">
    <source>
        <dbReference type="Google" id="ProtNLM"/>
    </source>
</evidence>
<dbReference type="SUPFAM" id="SSF52091">
    <property type="entry name" value="SpoIIaa-like"/>
    <property type="match status" value="1"/>
</dbReference>
<evidence type="ECO:0000313" key="1">
    <source>
        <dbReference type="EMBL" id="QDV56824.1"/>
    </source>
</evidence>
<dbReference type="InterPro" id="IPR021866">
    <property type="entry name" value="SpoIIAA-like"/>
</dbReference>
<dbReference type="Proteomes" id="UP000316770">
    <property type="component" value="Chromosome"/>
</dbReference>
<name>A0A518IUR0_9BACT</name>
<dbReference type="AlphaFoldDB" id="A0A518IUR0"/>
<dbReference type="Pfam" id="PF11964">
    <property type="entry name" value="SpoIIAA-like"/>
    <property type="match status" value="1"/>
</dbReference>
<keyword evidence="2" id="KW-1185">Reference proteome</keyword>